<dbReference type="EMBL" id="FLUO01000001">
    <property type="protein sequence ID" value="SBV91949.1"/>
    <property type="molecule type" value="Genomic_DNA"/>
</dbReference>
<evidence type="ECO:0000259" key="2">
    <source>
        <dbReference type="Pfam" id="PF13763"/>
    </source>
</evidence>
<feature type="compositionally biased region" description="Acidic residues" evidence="1">
    <location>
        <begin position="110"/>
        <end position="125"/>
    </location>
</feature>
<evidence type="ECO:0000313" key="3">
    <source>
        <dbReference type="EMBL" id="SBV91949.1"/>
    </source>
</evidence>
<organism evidence="3">
    <name type="scientific">uncultured Alphaproteobacteria bacterium</name>
    <dbReference type="NCBI Taxonomy" id="91750"/>
    <lineage>
        <taxon>Bacteria</taxon>
        <taxon>Pseudomonadati</taxon>
        <taxon>Pseudomonadota</taxon>
        <taxon>Alphaproteobacteria</taxon>
        <taxon>environmental samples</taxon>
    </lineage>
</organism>
<dbReference type="Pfam" id="PF13763">
    <property type="entry name" value="DUF4167"/>
    <property type="match status" value="1"/>
</dbReference>
<feature type="region of interest" description="Disordered" evidence="1">
    <location>
        <begin position="1"/>
        <end position="45"/>
    </location>
</feature>
<reference evidence="3" key="1">
    <citation type="submission" date="2016-04" db="EMBL/GenBank/DDBJ databases">
        <authorList>
            <person name="Evans L.H."/>
            <person name="Alamgir A."/>
            <person name="Owens N."/>
            <person name="Weber N.D."/>
            <person name="Virtaneva K."/>
            <person name="Barbian K."/>
            <person name="Babar A."/>
            <person name="Rosenke K."/>
        </authorList>
    </citation>
    <scope>NUCLEOTIDE SEQUENCE</scope>
    <source>
        <strain evidence="3">86</strain>
    </source>
</reference>
<accession>A0A212IXN0</accession>
<dbReference type="AlphaFoldDB" id="A0A212IXN0"/>
<proteinExistence type="predicted"/>
<sequence>MKQHSNNQKPRPRGRMPGQQRKGGGGPSRNQTYDSNGPSVRIRGSAHQVMEKYLALARDAAGQGDRVLAENYLQHAEHYFRIIQNTQPRPPRVLSPAAADGADGPQPDQSEGEDETAEEESDEAVVEVIRPAARQQPEAEAENADPIAV</sequence>
<dbReference type="InterPro" id="IPR025430">
    <property type="entry name" value="DUF4167"/>
</dbReference>
<protein>
    <recommendedName>
        <fullName evidence="2">DUF4167 domain-containing protein</fullName>
    </recommendedName>
</protein>
<feature type="domain" description="DUF4167" evidence="2">
    <location>
        <begin position="13"/>
        <end position="88"/>
    </location>
</feature>
<feature type="compositionally biased region" description="Polar residues" evidence="1">
    <location>
        <begin position="28"/>
        <end position="38"/>
    </location>
</feature>
<name>A0A212IXN0_9PROT</name>
<feature type="compositionally biased region" description="Low complexity" evidence="1">
    <location>
        <begin position="126"/>
        <end position="138"/>
    </location>
</feature>
<evidence type="ECO:0000256" key="1">
    <source>
        <dbReference type="SAM" id="MobiDB-lite"/>
    </source>
</evidence>
<gene>
    <name evidence="3" type="ORF">KL86APRO_10189</name>
</gene>
<feature type="compositionally biased region" description="Low complexity" evidence="1">
    <location>
        <begin position="96"/>
        <end position="109"/>
    </location>
</feature>
<feature type="region of interest" description="Disordered" evidence="1">
    <location>
        <begin position="83"/>
        <end position="149"/>
    </location>
</feature>